<keyword evidence="4" id="KW-1185">Reference proteome</keyword>
<dbReference type="Pfam" id="PF26336">
    <property type="entry name" value="MacP_activator"/>
    <property type="match status" value="1"/>
</dbReference>
<evidence type="ECO:0000256" key="1">
    <source>
        <dbReference type="SAM" id="MobiDB-lite"/>
    </source>
</evidence>
<name>A0A0R2CD79_9LACO</name>
<organism evidence="3 4">
    <name type="scientific">Lacticaseibacillus thailandensis DSM 22698 = JCM 13996</name>
    <dbReference type="NCBI Taxonomy" id="1423810"/>
    <lineage>
        <taxon>Bacteria</taxon>
        <taxon>Bacillati</taxon>
        <taxon>Bacillota</taxon>
        <taxon>Bacilli</taxon>
        <taxon>Lactobacillales</taxon>
        <taxon>Lactobacillaceae</taxon>
        <taxon>Lacticaseibacillus</taxon>
    </lineage>
</organism>
<comment type="caution">
    <text evidence="3">The sequence shown here is derived from an EMBL/GenBank/DDBJ whole genome shotgun (WGS) entry which is preliminary data.</text>
</comment>
<protein>
    <submittedName>
        <fullName evidence="3">Uncharacterized protein</fullName>
    </submittedName>
</protein>
<evidence type="ECO:0000256" key="2">
    <source>
        <dbReference type="SAM" id="Phobius"/>
    </source>
</evidence>
<evidence type="ECO:0000313" key="3">
    <source>
        <dbReference type="EMBL" id="KRM87940.1"/>
    </source>
</evidence>
<dbReference type="STRING" id="1423810.FD19_GL000220"/>
<keyword evidence="2" id="KW-0812">Transmembrane</keyword>
<dbReference type="PATRIC" id="fig|1423810.4.peg.223"/>
<feature type="region of interest" description="Disordered" evidence="1">
    <location>
        <begin position="1"/>
        <end position="23"/>
    </location>
</feature>
<reference evidence="3 4" key="1">
    <citation type="journal article" date="2015" name="Genome Announc.">
        <title>Expanding the biotechnology potential of lactobacilli through comparative genomics of 213 strains and associated genera.</title>
        <authorList>
            <person name="Sun Z."/>
            <person name="Harris H.M."/>
            <person name="McCann A."/>
            <person name="Guo C."/>
            <person name="Argimon S."/>
            <person name="Zhang W."/>
            <person name="Yang X."/>
            <person name="Jeffery I.B."/>
            <person name="Cooney J.C."/>
            <person name="Kagawa T.F."/>
            <person name="Liu W."/>
            <person name="Song Y."/>
            <person name="Salvetti E."/>
            <person name="Wrobel A."/>
            <person name="Rasinkangas P."/>
            <person name="Parkhill J."/>
            <person name="Rea M.C."/>
            <person name="O'Sullivan O."/>
            <person name="Ritari J."/>
            <person name="Douillard F.P."/>
            <person name="Paul Ross R."/>
            <person name="Yang R."/>
            <person name="Briner A.E."/>
            <person name="Felis G.E."/>
            <person name="de Vos W.M."/>
            <person name="Barrangou R."/>
            <person name="Klaenhammer T.R."/>
            <person name="Caufield P.W."/>
            <person name="Cui Y."/>
            <person name="Zhang H."/>
            <person name="O'Toole P.W."/>
        </authorList>
    </citation>
    <scope>NUCLEOTIDE SEQUENCE [LARGE SCALE GENOMIC DNA]</scope>
    <source>
        <strain evidence="3 4">DSM 22698</strain>
    </source>
</reference>
<keyword evidence="2" id="KW-0472">Membrane</keyword>
<dbReference type="EMBL" id="AYZK01000001">
    <property type="protein sequence ID" value="KRM87940.1"/>
    <property type="molecule type" value="Genomic_DNA"/>
</dbReference>
<accession>A0A0R2CD79</accession>
<keyword evidence="2" id="KW-1133">Transmembrane helix</keyword>
<proteinExistence type="predicted"/>
<feature type="transmembrane region" description="Helical" evidence="2">
    <location>
        <begin position="66"/>
        <end position="86"/>
    </location>
</feature>
<dbReference type="RefSeq" id="WP_054749302.1">
    <property type="nucleotide sequence ID" value="NZ_AYZK01000001.1"/>
</dbReference>
<dbReference type="Proteomes" id="UP000051789">
    <property type="component" value="Unassembled WGS sequence"/>
</dbReference>
<dbReference type="InterPro" id="IPR047752">
    <property type="entry name" value="MacP"/>
</dbReference>
<gene>
    <name evidence="3" type="ORF">FD19_GL000220</name>
</gene>
<sequence length="87" mass="10034">MEPQTRKEVREARERATATARERDRKRIAVERDYAREQAVSRTAAKSQQRIDQEAYHKVSVLKAKLNWAIGTVVVMLIIVALVLFLV</sequence>
<evidence type="ECO:0000313" key="4">
    <source>
        <dbReference type="Proteomes" id="UP000051789"/>
    </source>
</evidence>
<dbReference type="AlphaFoldDB" id="A0A0R2CD79"/>